<dbReference type="VEuPathDB" id="VectorBase:ASTEI11009"/>
<feature type="compositionally biased region" description="Basic residues" evidence="1">
    <location>
        <begin position="191"/>
        <end position="201"/>
    </location>
</feature>
<name>A0A182YRC3_ANOST</name>
<reference evidence="2" key="2">
    <citation type="submission" date="2020-05" db="UniProtKB">
        <authorList>
            <consortium name="EnsemblMetazoa"/>
        </authorList>
    </citation>
    <scope>IDENTIFICATION</scope>
    <source>
        <strain evidence="2">Indian</strain>
    </source>
</reference>
<keyword evidence="3" id="KW-1185">Reference proteome</keyword>
<sequence>MGDEAKLPQKFAPYQLWPRKRSVAVTQPPMTECPATPVMELCYSSDDDELNSTIIAMPESTSGREAAEPAMYLEPPTVSEPTTTALPAPSNETVAGPIDAGSYALLMAQMQSIGAQLTTTLEELRLCREENAALRRENELLYTGTRSVLELQTAAKATIQQSTGHSGNRETAQKRQQRLRRRERERQQQQQRKKKQQQQQQ</sequence>
<dbReference type="AlphaFoldDB" id="A0A182YRC3"/>
<feature type="region of interest" description="Disordered" evidence="1">
    <location>
        <begin position="157"/>
        <end position="201"/>
    </location>
</feature>
<proteinExistence type="predicted"/>
<protein>
    <submittedName>
        <fullName evidence="2">Uncharacterized protein</fullName>
    </submittedName>
</protein>
<dbReference type="EnsemblMetazoa" id="ASTEI11009-RA">
    <property type="protein sequence ID" value="ASTEI11009-PA"/>
    <property type="gene ID" value="ASTEI11009"/>
</dbReference>
<evidence type="ECO:0000313" key="2">
    <source>
        <dbReference type="EnsemblMetazoa" id="ASTEI11009-PA"/>
    </source>
</evidence>
<dbReference type="Proteomes" id="UP000076408">
    <property type="component" value="Unassembled WGS sequence"/>
</dbReference>
<reference evidence="3" key="1">
    <citation type="journal article" date="2014" name="Genome Biol.">
        <title>Genome analysis of a major urban malaria vector mosquito, Anopheles stephensi.</title>
        <authorList>
            <person name="Jiang X."/>
            <person name="Peery A."/>
            <person name="Hall A.B."/>
            <person name="Sharma A."/>
            <person name="Chen X.G."/>
            <person name="Waterhouse R.M."/>
            <person name="Komissarov A."/>
            <person name="Riehle M.M."/>
            <person name="Shouche Y."/>
            <person name="Sharakhova M.V."/>
            <person name="Lawson D."/>
            <person name="Pakpour N."/>
            <person name="Arensburger P."/>
            <person name="Davidson V.L."/>
            <person name="Eiglmeier K."/>
            <person name="Emrich S."/>
            <person name="George P."/>
            <person name="Kennedy R.C."/>
            <person name="Mane S.P."/>
            <person name="Maslen G."/>
            <person name="Oringanje C."/>
            <person name="Qi Y."/>
            <person name="Settlage R."/>
            <person name="Tojo M."/>
            <person name="Tubio J.M."/>
            <person name="Unger M.F."/>
            <person name="Wang B."/>
            <person name="Vernick K.D."/>
            <person name="Ribeiro J.M."/>
            <person name="James A.A."/>
            <person name="Michel K."/>
            <person name="Riehle M.A."/>
            <person name="Luckhart S."/>
            <person name="Sharakhov I.V."/>
            <person name="Tu Z."/>
        </authorList>
    </citation>
    <scope>NUCLEOTIDE SEQUENCE [LARGE SCALE GENOMIC DNA]</scope>
    <source>
        <strain evidence="3">Indian</strain>
    </source>
</reference>
<evidence type="ECO:0000256" key="1">
    <source>
        <dbReference type="SAM" id="MobiDB-lite"/>
    </source>
</evidence>
<dbReference type="VEuPathDB" id="VectorBase:ASTE003122"/>
<accession>A0A182YRC3</accession>
<organism evidence="2 3">
    <name type="scientific">Anopheles stephensi</name>
    <name type="common">Indo-Pakistan malaria mosquito</name>
    <dbReference type="NCBI Taxonomy" id="30069"/>
    <lineage>
        <taxon>Eukaryota</taxon>
        <taxon>Metazoa</taxon>
        <taxon>Ecdysozoa</taxon>
        <taxon>Arthropoda</taxon>
        <taxon>Hexapoda</taxon>
        <taxon>Insecta</taxon>
        <taxon>Pterygota</taxon>
        <taxon>Neoptera</taxon>
        <taxon>Endopterygota</taxon>
        <taxon>Diptera</taxon>
        <taxon>Nematocera</taxon>
        <taxon>Culicoidea</taxon>
        <taxon>Culicidae</taxon>
        <taxon>Anophelinae</taxon>
        <taxon>Anopheles</taxon>
    </lineage>
</organism>
<evidence type="ECO:0000313" key="3">
    <source>
        <dbReference type="Proteomes" id="UP000076408"/>
    </source>
</evidence>